<dbReference type="PANTHER" id="PTHR43792">
    <property type="entry name" value="GNAT FAMILY, PUTATIVE (AFU_ORTHOLOGUE AFUA_3G00765)-RELATED-RELATED"/>
    <property type="match status" value="1"/>
</dbReference>
<keyword evidence="2" id="KW-0012">Acyltransferase</keyword>
<dbReference type="SUPFAM" id="SSF55729">
    <property type="entry name" value="Acyl-CoA N-acyltransferases (Nat)"/>
    <property type="match status" value="1"/>
</dbReference>
<dbReference type="Gene3D" id="3.40.630.30">
    <property type="match status" value="1"/>
</dbReference>
<protein>
    <submittedName>
        <fullName evidence="5">Acetyltransferase</fullName>
    </submittedName>
</protein>
<dbReference type="PROSITE" id="PS51186">
    <property type="entry name" value="GNAT"/>
    <property type="match status" value="1"/>
</dbReference>
<evidence type="ECO:0000256" key="1">
    <source>
        <dbReference type="ARBA" id="ARBA00022679"/>
    </source>
</evidence>
<gene>
    <name evidence="5" type="ORF">XTALMG727_2256</name>
</gene>
<dbReference type="GO" id="GO:0008999">
    <property type="term" value="F:protein-N-terminal-alanine acetyltransferase activity"/>
    <property type="evidence" value="ECO:0007669"/>
    <property type="project" value="TreeGrafter"/>
</dbReference>
<comment type="similarity">
    <text evidence="3">Belongs to the acetyltransferase family. RimJ subfamily.</text>
</comment>
<evidence type="ECO:0000259" key="4">
    <source>
        <dbReference type="PROSITE" id="PS51186"/>
    </source>
</evidence>
<dbReference type="InterPro" id="IPR051531">
    <property type="entry name" value="N-acetyltransferase"/>
</dbReference>
<reference evidence="6" key="1">
    <citation type="submission" date="2015-07" db="EMBL/GenBank/DDBJ databases">
        <authorList>
            <person name="Wibberg D."/>
        </authorList>
    </citation>
    <scope>NUCLEOTIDE SEQUENCE [LARGE SCALE GENOMIC DNA]</scope>
</reference>
<dbReference type="InterPro" id="IPR000182">
    <property type="entry name" value="GNAT_dom"/>
</dbReference>
<dbReference type="GO" id="GO:0005737">
    <property type="term" value="C:cytoplasm"/>
    <property type="evidence" value="ECO:0007669"/>
    <property type="project" value="TreeGrafter"/>
</dbReference>
<dbReference type="PANTHER" id="PTHR43792:SF8">
    <property type="entry name" value="[RIBOSOMAL PROTEIN US5]-ALANINE N-ACETYLTRANSFERASE"/>
    <property type="match status" value="1"/>
</dbReference>
<keyword evidence="1 5" id="KW-0808">Transferase</keyword>
<evidence type="ECO:0000256" key="2">
    <source>
        <dbReference type="ARBA" id="ARBA00023315"/>
    </source>
</evidence>
<evidence type="ECO:0000313" key="5">
    <source>
        <dbReference type="EMBL" id="CTP88091.1"/>
    </source>
</evidence>
<keyword evidence="6" id="KW-1185">Reference proteome</keyword>
<dbReference type="RefSeq" id="WP_039956726.1">
    <property type="nucleotide sequence ID" value="NZ_CXOI01000035.1"/>
</dbReference>
<feature type="domain" description="N-acetyltransferase" evidence="4">
    <location>
        <begin position="13"/>
        <end position="175"/>
    </location>
</feature>
<accession>A0A0K2ZQM0</accession>
<dbReference type="Proteomes" id="UP000046187">
    <property type="component" value="Unassembled WGS sequence"/>
</dbReference>
<dbReference type="EMBL" id="CXOI01000035">
    <property type="protein sequence ID" value="CTP88091.1"/>
    <property type="molecule type" value="Genomic_DNA"/>
</dbReference>
<proteinExistence type="inferred from homology"/>
<name>A0A0K2ZQM0_9XANT</name>
<organism evidence="5 6">
    <name type="scientific">Xanthomonas graminis pv. arrhenatheri LMG 727</name>
    <dbReference type="NCBI Taxonomy" id="1195923"/>
    <lineage>
        <taxon>Bacteria</taxon>
        <taxon>Pseudomonadati</taxon>
        <taxon>Pseudomonadota</taxon>
        <taxon>Gammaproteobacteria</taxon>
        <taxon>Lysobacterales</taxon>
        <taxon>Lysobacteraceae</taxon>
        <taxon>Xanthomonas</taxon>
        <taxon>Xanthomonas translucens group</taxon>
        <taxon>Xanthomonas graminis</taxon>
    </lineage>
</organism>
<dbReference type="Pfam" id="PF13302">
    <property type="entry name" value="Acetyltransf_3"/>
    <property type="match status" value="1"/>
</dbReference>
<evidence type="ECO:0000256" key="3">
    <source>
        <dbReference type="ARBA" id="ARBA00038502"/>
    </source>
</evidence>
<dbReference type="AlphaFoldDB" id="A0A0K2ZQM0"/>
<sequence length="176" mass="19342">MGQSASQAADAAVSLARVRRRDGLALIQAHRASTALHHPWTYPFTDVPGFNAWYAQTLDGSNVALLARARDSGEPAGLFTFSQVVGGCFQSAYLGYHAMAGCEGRGLMTHALRLCVAYAFSELGLHRVEANIQPDNARSLALVRRAGFRHEGYSPRYLRIGGVWRDHERWARLADD</sequence>
<evidence type="ECO:0000313" key="6">
    <source>
        <dbReference type="Proteomes" id="UP000046187"/>
    </source>
</evidence>
<dbReference type="InterPro" id="IPR016181">
    <property type="entry name" value="Acyl_CoA_acyltransferase"/>
</dbReference>